<keyword evidence="2" id="KW-1185">Reference proteome</keyword>
<dbReference type="GO" id="GO:0006281">
    <property type="term" value="P:DNA repair"/>
    <property type="evidence" value="ECO:0007669"/>
    <property type="project" value="InterPro"/>
</dbReference>
<dbReference type="RefSeq" id="WP_116069762.1">
    <property type="nucleotide sequence ID" value="NZ_BONB01000085.1"/>
</dbReference>
<gene>
    <name evidence="1" type="ORF">DFJ67_4500</name>
</gene>
<reference evidence="1 2" key="1">
    <citation type="submission" date="2018-08" db="EMBL/GenBank/DDBJ databases">
        <title>Sequencing the genomes of 1000 actinobacteria strains.</title>
        <authorList>
            <person name="Klenk H.-P."/>
        </authorList>
    </citation>
    <scope>NUCLEOTIDE SEQUENCE [LARGE SCALE GENOMIC DNA]</scope>
    <source>
        <strain evidence="1 2">DSM 44099</strain>
    </source>
</reference>
<sequence length="205" mass="22258">MTDTDRVALLLNRYGETYAQQAGIRLADRPQPLYQLLVLVKLLSTRISADVAVAAARELFKAGLTTPKAMAGADEHTLWHALAAGHYIRYGGPAVAQLTAGAQLLLDRWHGDLRRMHGAAYGDRAQLRDSLMEFPGIGPTGADIFLREVQAIWPDVHPYLDPRVTEAAKAVDLPSNPDRLAGLVTPERLPALAAAVLRGSHDKTL</sequence>
<dbReference type="Proteomes" id="UP000256913">
    <property type="component" value="Unassembled WGS sequence"/>
</dbReference>
<dbReference type="GO" id="GO:0003824">
    <property type="term" value="F:catalytic activity"/>
    <property type="evidence" value="ECO:0007669"/>
    <property type="project" value="InterPro"/>
</dbReference>
<proteinExistence type="predicted"/>
<dbReference type="SUPFAM" id="SSF48150">
    <property type="entry name" value="DNA-glycosylase"/>
    <property type="match status" value="1"/>
</dbReference>
<evidence type="ECO:0000313" key="1">
    <source>
        <dbReference type="EMBL" id="REF98482.1"/>
    </source>
</evidence>
<protein>
    <recommendedName>
        <fullName evidence="3">Endonuclease III</fullName>
    </recommendedName>
</protein>
<dbReference type="AlphaFoldDB" id="A0A3D9ZPS5"/>
<name>A0A3D9ZPS5_9ACTN</name>
<dbReference type="EMBL" id="QUMQ01000001">
    <property type="protein sequence ID" value="REF98482.1"/>
    <property type="molecule type" value="Genomic_DNA"/>
</dbReference>
<organism evidence="1 2">
    <name type="scientific">Asanoa ferruginea</name>
    <dbReference type="NCBI Taxonomy" id="53367"/>
    <lineage>
        <taxon>Bacteria</taxon>
        <taxon>Bacillati</taxon>
        <taxon>Actinomycetota</taxon>
        <taxon>Actinomycetes</taxon>
        <taxon>Micromonosporales</taxon>
        <taxon>Micromonosporaceae</taxon>
        <taxon>Asanoa</taxon>
    </lineage>
</organism>
<evidence type="ECO:0000313" key="2">
    <source>
        <dbReference type="Proteomes" id="UP000256913"/>
    </source>
</evidence>
<accession>A0A3D9ZPS5</accession>
<dbReference type="InterPro" id="IPR011257">
    <property type="entry name" value="DNA_glycosylase"/>
</dbReference>
<evidence type="ECO:0008006" key="3">
    <source>
        <dbReference type="Google" id="ProtNLM"/>
    </source>
</evidence>
<dbReference type="Gene3D" id="1.10.340.30">
    <property type="entry name" value="Hypothetical protein, domain 2"/>
    <property type="match status" value="1"/>
</dbReference>
<dbReference type="OrthoDB" id="3078554at2"/>
<comment type="caution">
    <text evidence="1">The sequence shown here is derived from an EMBL/GenBank/DDBJ whole genome shotgun (WGS) entry which is preliminary data.</text>
</comment>